<name>A0A484N3B6_9ASTE</name>
<dbReference type="Proteomes" id="UP000595140">
    <property type="component" value="Unassembled WGS sequence"/>
</dbReference>
<dbReference type="CDD" id="cd01650">
    <property type="entry name" value="RT_nLTR_like"/>
    <property type="match status" value="1"/>
</dbReference>
<dbReference type="SUPFAM" id="SSF56672">
    <property type="entry name" value="DNA/RNA polymerases"/>
    <property type="match status" value="1"/>
</dbReference>
<dbReference type="InterPro" id="IPR052343">
    <property type="entry name" value="Retrotransposon-Effector_Assoc"/>
</dbReference>
<keyword evidence="3" id="KW-1185">Reference proteome</keyword>
<reference evidence="2 3" key="1">
    <citation type="submission" date="2018-04" db="EMBL/GenBank/DDBJ databases">
        <authorList>
            <person name="Vogel A."/>
        </authorList>
    </citation>
    <scope>NUCLEOTIDE SEQUENCE [LARGE SCALE GENOMIC DNA]</scope>
</reference>
<organism evidence="2 3">
    <name type="scientific">Cuscuta campestris</name>
    <dbReference type="NCBI Taxonomy" id="132261"/>
    <lineage>
        <taxon>Eukaryota</taxon>
        <taxon>Viridiplantae</taxon>
        <taxon>Streptophyta</taxon>
        <taxon>Embryophyta</taxon>
        <taxon>Tracheophyta</taxon>
        <taxon>Spermatophyta</taxon>
        <taxon>Magnoliopsida</taxon>
        <taxon>eudicotyledons</taxon>
        <taxon>Gunneridae</taxon>
        <taxon>Pentapetalae</taxon>
        <taxon>asterids</taxon>
        <taxon>lamiids</taxon>
        <taxon>Solanales</taxon>
        <taxon>Convolvulaceae</taxon>
        <taxon>Cuscuteae</taxon>
        <taxon>Cuscuta</taxon>
        <taxon>Cuscuta subgen. Grammica</taxon>
        <taxon>Cuscuta sect. Cleistogrammica</taxon>
    </lineage>
</organism>
<dbReference type="OrthoDB" id="1744687at2759"/>
<proteinExistence type="predicted"/>
<dbReference type="InterPro" id="IPR043502">
    <property type="entry name" value="DNA/RNA_pol_sf"/>
</dbReference>
<dbReference type="InterPro" id="IPR026960">
    <property type="entry name" value="RVT-Znf"/>
</dbReference>
<dbReference type="Pfam" id="PF13966">
    <property type="entry name" value="zf-RVT"/>
    <property type="match status" value="1"/>
</dbReference>
<dbReference type="EMBL" id="OOIL02005488">
    <property type="protein sequence ID" value="VFQ94926.1"/>
    <property type="molecule type" value="Genomic_DNA"/>
</dbReference>
<dbReference type="PANTHER" id="PTHR46890">
    <property type="entry name" value="NON-LTR RETROLELEMENT REVERSE TRANSCRIPTASE-LIKE PROTEIN-RELATED"/>
    <property type="match status" value="1"/>
</dbReference>
<feature type="domain" description="Reverse transcriptase" evidence="1">
    <location>
        <begin position="17"/>
        <end position="296"/>
    </location>
</feature>
<sequence>MNLEPIPEGDEDEEMWEFFMGLPIPRAYGSTYLTLIPKSDNPRTFDDYRPISLSTFMSKINTKILAGRLNSILPKLISKEQAAFQKGKSIDDHILMAQEAVHLIDKKTFGGNLILKMDMAKAFDKLDWEYLEALLQSFGFNQLSTSLLMANLKGSFFSILLNGEPAGYFKMERGVKQGDPFSPLLFILAADGFSRLINHQMNTQHLLRFNSGQVPFPSHLIYADDIMIFSRGETRNLLKLKVTLETYLKASGQEINLNKSKFYTSKNTTTSQTQNMEKALGIKRGKLPFTYLGAPICRGILRKEHCKEVLGHFEKRIQSWIFLWKLLNGALPFPQNLGRFASSLPSMCPLCKNNNDDTDHCLLHCPTATTVWNKLAALSNGPSVKENTTLRQHLLAWWFGSSTKNFKGTLRIIFPGLCTWSLWKARNSSLHNATIPTAEGIFQSCLKTLQSLGIPQ</sequence>
<dbReference type="InterPro" id="IPR000477">
    <property type="entry name" value="RT_dom"/>
</dbReference>
<dbReference type="Pfam" id="PF00078">
    <property type="entry name" value="RVT_1"/>
    <property type="match status" value="1"/>
</dbReference>
<evidence type="ECO:0000313" key="3">
    <source>
        <dbReference type="Proteomes" id="UP000595140"/>
    </source>
</evidence>
<evidence type="ECO:0000259" key="1">
    <source>
        <dbReference type="PROSITE" id="PS50878"/>
    </source>
</evidence>
<evidence type="ECO:0000313" key="2">
    <source>
        <dbReference type="EMBL" id="VFQ94926.1"/>
    </source>
</evidence>
<protein>
    <recommendedName>
        <fullName evidence="1">Reverse transcriptase domain-containing protein</fullName>
    </recommendedName>
</protein>
<accession>A0A484N3B6</accession>
<dbReference type="AlphaFoldDB" id="A0A484N3B6"/>
<dbReference type="PANTHER" id="PTHR46890:SF48">
    <property type="entry name" value="RNA-DIRECTED DNA POLYMERASE"/>
    <property type="match status" value="1"/>
</dbReference>
<gene>
    <name evidence="2" type="ORF">CCAM_LOCUS36702</name>
</gene>
<dbReference type="PROSITE" id="PS50878">
    <property type="entry name" value="RT_POL"/>
    <property type="match status" value="1"/>
</dbReference>